<evidence type="ECO:0000313" key="5">
    <source>
        <dbReference type="Proteomes" id="UP000241247"/>
    </source>
</evidence>
<proteinExistence type="predicted"/>
<dbReference type="Proteomes" id="UP000241247">
    <property type="component" value="Unassembled WGS sequence"/>
</dbReference>
<organism evidence="4 5">
    <name type="scientific">Mycoplana dimorpha</name>
    <dbReference type="NCBI Taxonomy" id="28320"/>
    <lineage>
        <taxon>Bacteria</taxon>
        <taxon>Pseudomonadati</taxon>
        <taxon>Pseudomonadota</taxon>
        <taxon>Alphaproteobacteria</taxon>
        <taxon>Hyphomicrobiales</taxon>
        <taxon>Rhizobiaceae</taxon>
        <taxon>Mycoplana</taxon>
    </lineage>
</organism>
<feature type="signal peptide" evidence="2">
    <location>
        <begin position="1"/>
        <end position="30"/>
    </location>
</feature>
<protein>
    <submittedName>
        <fullName evidence="4">Lipopolysaccharide export system protein LptA</fullName>
    </submittedName>
</protein>
<name>A0A2T5BEU7_MYCDI</name>
<evidence type="ECO:0000256" key="1">
    <source>
        <dbReference type="ARBA" id="ARBA00022729"/>
    </source>
</evidence>
<reference evidence="4 5" key="1">
    <citation type="submission" date="2018-04" db="EMBL/GenBank/DDBJ databases">
        <title>Genomic Encyclopedia of Type Strains, Phase IV (KMG-IV): sequencing the most valuable type-strain genomes for metagenomic binning, comparative biology and taxonomic classification.</title>
        <authorList>
            <person name="Goeker M."/>
        </authorList>
    </citation>
    <scope>NUCLEOTIDE SEQUENCE [LARGE SCALE GENOMIC DNA]</scope>
    <source>
        <strain evidence="4 5">DSM 7138</strain>
    </source>
</reference>
<feature type="chain" id="PRO_5015444476" evidence="2">
    <location>
        <begin position="31"/>
        <end position="190"/>
    </location>
</feature>
<comment type="caution">
    <text evidence="4">The sequence shown here is derived from an EMBL/GenBank/DDBJ whole genome shotgun (WGS) entry which is preliminary data.</text>
</comment>
<gene>
    <name evidence="4" type="ORF">C7449_102390</name>
</gene>
<keyword evidence="1 2" id="KW-0732">Signal</keyword>
<dbReference type="GO" id="GO:0015920">
    <property type="term" value="P:lipopolysaccharide transport"/>
    <property type="evidence" value="ECO:0007669"/>
    <property type="project" value="TreeGrafter"/>
</dbReference>
<keyword evidence="5" id="KW-1185">Reference proteome</keyword>
<dbReference type="OrthoDB" id="9811926at2"/>
<dbReference type="EMBL" id="PZZZ01000002">
    <property type="protein sequence ID" value="PTM97516.1"/>
    <property type="molecule type" value="Genomic_DNA"/>
</dbReference>
<dbReference type="Pfam" id="PF03968">
    <property type="entry name" value="LptD_N"/>
    <property type="match status" value="1"/>
</dbReference>
<dbReference type="AlphaFoldDB" id="A0A2T5BEU7"/>
<dbReference type="Gene3D" id="2.60.450.10">
    <property type="entry name" value="Lipopolysaccharide (LPS) transport protein A like domain"/>
    <property type="match status" value="1"/>
</dbReference>
<feature type="domain" description="Organic solvent tolerance-like N-terminal" evidence="3">
    <location>
        <begin position="49"/>
        <end position="163"/>
    </location>
</feature>
<accession>A0A2T5BEU7</accession>
<evidence type="ECO:0000313" key="4">
    <source>
        <dbReference type="EMBL" id="PTM97516.1"/>
    </source>
</evidence>
<dbReference type="InterPro" id="IPR052037">
    <property type="entry name" value="LPS_export_LptA"/>
</dbReference>
<sequence length="190" mass="20000">MSAFSEPAQRHAILPLLAAGLVLAASAATAQETTSQLKGLQLSNDKPIQIQSDRLEIQQQSNTAQFSGNVKVVQGTTTLQAGSMVVHYTAQGGGSISSGDADIEKIDVADKVFLQSGTQEATADTGTFNLVDQVFVLKGDKVVLSEGKNVFVGCQLTVLMKTGEAKLDACGGRVMIQLDPKSRKPTNPRP</sequence>
<evidence type="ECO:0000259" key="3">
    <source>
        <dbReference type="Pfam" id="PF03968"/>
    </source>
</evidence>
<dbReference type="RefSeq" id="WP_108001786.1">
    <property type="nucleotide sequence ID" value="NZ_JBHEEX010000001.1"/>
</dbReference>
<dbReference type="PANTHER" id="PTHR36504">
    <property type="entry name" value="LIPOPOLYSACCHARIDE EXPORT SYSTEM PROTEIN LPTA"/>
    <property type="match status" value="1"/>
</dbReference>
<dbReference type="GO" id="GO:0017089">
    <property type="term" value="F:glycolipid transfer activity"/>
    <property type="evidence" value="ECO:0007669"/>
    <property type="project" value="TreeGrafter"/>
</dbReference>
<dbReference type="PANTHER" id="PTHR36504:SF1">
    <property type="entry name" value="LIPOPOLYSACCHARIDE EXPORT SYSTEM PROTEIN LPTA"/>
    <property type="match status" value="1"/>
</dbReference>
<dbReference type="GO" id="GO:0030288">
    <property type="term" value="C:outer membrane-bounded periplasmic space"/>
    <property type="evidence" value="ECO:0007669"/>
    <property type="project" value="TreeGrafter"/>
</dbReference>
<dbReference type="InterPro" id="IPR005653">
    <property type="entry name" value="OstA-like_N"/>
</dbReference>
<evidence type="ECO:0000256" key="2">
    <source>
        <dbReference type="SAM" id="SignalP"/>
    </source>
</evidence>
<dbReference type="GO" id="GO:0009279">
    <property type="term" value="C:cell outer membrane"/>
    <property type="evidence" value="ECO:0007669"/>
    <property type="project" value="TreeGrafter"/>
</dbReference>